<feature type="zinc finger region" description="C3H1-type" evidence="1">
    <location>
        <begin position="151"/>
        <end position="179"/>
    </location>
</feature>
<proteinExistence type="predicted"/>
<feature type="domain" description="C3H1-type" evidence="3">
    <location>
        <begin position="151"/>
        <end position="179"/>
    </location>
</feature>
<protein>
    <recommendedName>
        <fullName evidence="3">C3H1-type domain-containing protein</fullName>
    </recommendedName>
</protein>
<accession>A0A1Y2M3I6</accession>
<keyword evidence="1" id="KW-0862">Zinc</keyword>
<dbReference type="AlphaFoldDB" id="A0A1Y2M3I6"/>
<dbReference type="Proteomes" id="UP000193240">
    <property type="component" value="Unassembled WGS sequence"/>
</dbReference>
<gene>
    <name evidence="4" type="ORF">B5807_04048</name>
</gene>
<dbReference type="PROSITE" id="PS50103">
    <property type="entry name" value="ZF_C3H1"/>
    <property type="match status" value="1"/>
</dbReference>
<evidence type="ECO:0000256" key="2">
    <source>
        <dbReference type="SAM" id="Coils"/>
    </source>
</evidence>
<sequence>MSNPANRLQLSPEAGKVFTDMEAQIARLEAERAVLREELSDVKEENYDLREELFDFKNANEEFVEQMEVTTYEAEYLKKEKKKNIKRCNELETSFAALQARTHSQAKATNLFMKEDELKAVAGAQQAGAVQTDPRGQTECQNIEMKDAVDEDTRPICHLMVADNCRRGRKCPYGRHPDNATL</sequence>
<keyword evidence="5" id="KW-1185">Reference proteome</keyword>
<dbReference type="EMBL" id="KZ107841">
    <property type="protein sequence ID" value="OSS50685.1"/>
    <property type="molecule type" value="Genomic_DNA"/>
</dbReference>
<name>A0A1Y2M3I6_EPING</name>
<reference evidence="4 5" key="1">
    <citation type="journal article" date="2017" name="Genome Announc.">
        <title>Genome sequence of the saprophytic ascomycete Epicoccum nigrum ICMP 19927 strain isolated from New Zealand.</title>
        <authorList>
            <person name="Fokin M."/>
            <person name="Fleetwood D."/>
            <person name="Weir B.S."/>
            <person name="Villas-Boas S.G."/>
        </authorList>
    </citation>
    <scope>NUCLEOTIDE SEQUENCE [LARGE SCALE GENOMIC DNA]</scope>
    <source>
        <strain evidence="4 5">ICMP 19927</strain>
    </source>
</reference>
<keyword evidence="1" id="KW-0479">Metal-binding</keyword>
<keyword evidence="2" id="KW-0175">Coiled coil</keyword>
<dbReference type="InParanoid" id="A0A1Y2M3I6"/>
<evidence type="ECO:0000313" key="5">
    <source>
        <dbReference type="Proteomes" id="UP000193240"/>
    </source>
</evidence>
<keyword evidence="1" id="KW-0863">Zinc-finger</keyword>
<evidence type="ECO:0000313" key="4">
    <source>
        <dbReference type="EMBL" id="OSS50685.1"/>
    </source>
</evidence>
<feature type="coiled-coil region" evidence="2">
    <location>
        <begin position="18"/>
        <end position="52"/>
    </location>
</feature>
<dbReference type="GO" id="GO:0008270">
    <property type="term" value="F:zinc ion binding"/>
    <property type="evidence" value="ECO:0007669"/>
    <property type="project" value="UniProtKB-KW"/>
</dbReference>
<evidence type="ECO:0000256" key="1">
    <source>
        <dbReference type="PROSITE-ProRule" id="PRU00723"/>
    </source>
</evidence>
<organism evidence="4 5">
    <name type="scientific">Epicoccum nigrum</name>
    <name type="common">Soil fungus</name>
    <name type="synonym">Epicoccum purpurascens</name>
    <dbReference type="NCBI Taxonomy" id="105696"/>
    <lineage>
        <taxon>Eukaryota</taxon>
        <taxon>Fungi</taxon>
        <taxon>Dikarya</taxon>
        <taxon>Ascomycota</taxon>
        <taxon>Pezizomycotina</taxon>
        <taxon>Dothideomycetes</taxon>
        <taxon>Pleosporomycetidae</taxon>
        <taxon>Pleosporales</taxon>
        <taxon>Pleosporineae</taxon>
        <taxon>Didymellaceae</taxon>
        <taxon>Epicoccum</taxon>
    </lineage>
</organism>
<evidence type="ECO:0000259" key="3">
    <source>
        <dbReference type="PROSITE" id="PS50103"/>
    </source>
</evidence>
<dbReference type="InterPro" id="IPR000571">
    <property type="entry name" value="Znf_CCCH"/>
</dbReference>